<gene>
    <name evidence="1" type="ORF">GJ744_011793</name>
</gene>
<sequence>MCLDIAAHDLAQGVNLVEHFQRRSAAHGIGDANAVRAQAINKRVQLQDLGEI</sequence>
<comment type="caution">
    <text evidence="1">The sequence shown here is derived from an EMBL/GenBank/DDBJ whole genome shotgun (WGS) entry which is preliminary data.</text>
</comment>
<protein>
    <submittedName>
        <fullName evidence="1">Uncharacterized protein</fullName>
    </submittedName>
</protein>
<keyword evidence="2" id="KW-1185">Reference proteome</keyword>
<proteinExistence type="predicted"/>
<organism evidence="1 2">
    <name type="scientific">Endocarpon pusillum</name>
    <dbReference type="NCBI Taxonomy" id="364733"/>
    <lineage>
        <taxon>Eukaryota</taxon>
        <taxon>Fungi</taxon>
        <taxon>Dikarya</taxon>
        <taxon>Ascomycota</taxon>
        <taxon>Pezizomycotina</taxon>
        <taxon>Eurotiomycetes</taxon>
        <taxon>Chaetothyriomycetidae</taxon>
        <taxon>Verrucariales</taxon>
        <taxon>Verrucariaceae</taxon>
        <taxon>Endocarpon</taxon>
    </lineage>
</organism>
<dbReference type="Proteomes" id="UP000606974">
    <property type="component" value="Unassembled WGS sequence"/>
</dbReference>
<evidence type="ECO:0000313" key="2">
    <source>
        <dbReference type="Proteomes" id="UP000606974"/>
    </source>
</evidence>
<evidence type="ECO:0000313" key="1">
    <source>
        <dbReference type="EMBL" id="KAF7506439.1"/>
    </source>
</evidence>
<dbReference type="AlphaFoldDB" id="A0A8H7E0U8"/>
<accession>A0A8H7E0U8</accession>
<reference evidence="1" key="1">
    <citation type="submission" date="2020-02" db="EMBL/GenBank/DDBJ databases">
        <authorList>
            <person name="Palmer J.M."/>
        </authorList>
    </citation>
    <scope>NUCLEOTIDE SEQUENCE</scope>
    <source>
        <strain evidence="1">EPUS1.4</strain>
        <tissue evidence="1">Thallus</tissue>
    </source>
</reference>
<dbReference type="EMBL" id="JAACFV010000087">
    <property type="protein sequence ID" value="KAF7506439.1"/>
    <property type="molecule type" value="Genomic_DNA"/>
</dbReference>
<name>A0A8H7E0U8_9EURO</name>